<keyword evidence="6" id="KW-0695">RNA-directed DNA polymerase</keyword>
<dbReference type="PANTHER" id="PTHR37984">
    <property type="entry name" value="PROTEIN CBG26694"/>
    <property type="match status" value="1"/>
</dbReference>
<dbReference type="GO" id="GO:0042575">
    <property type="term" value="C:DNA polymerase complex"/>
    <property type="evidence" value="ECO:0007669"/>
    <property type="project" value="UniProtKB-ARBA"/>
</dbReference>
<dbReference type="InterPro" id="IPR041373">
    <property type="entry name" value="RT_RNaseH"/>
</dbReference>
<dbReference type="GeneID" id="100906695"/>
<dbReference type="GO" id="GO:0015074">
    <property type="term" value="P:DNA integration"/>
    <property type="evidence" value="ECO:0007669"/>
    <property type="project" value="InterPro"/>
</dbReference>
<dbReference type="GO" id="GO:0003676">
    <property type="term" value="F:nucleic acid binding"/>
    <property type="evidence" value="ECO:0007669"/>
    <property type="project" value="InterPro"/>
</dbReference>
<dbReference type="AlphaFoldDB" id="A0AAJ6VXB1"/>
<dbReference type="InterPro" id="IPR012337">
    <property type="entry name" value="RNaseH-like_sf"/>
</dbReference>
<keyword evidence="3" id="KW-0540">Nuclease</keyword>
<keyword evidence="8" id="KW-1185">Reference proteome</keyword>
<reference evidence="9" key="1">
    <citation type="submission" date="2025-08" db="UniProtKB">
        <authorList>
            <consortium name="RefSeq"/>
        </authorList>
    </citation>
    <scope>IDENTIFICATION</scope>
</reference>
<evidence type="ECO:0000256" key="5">
    <source>
        <dbReference type="ARBA" id="ARBA00022801"/>
    </source>
</evidence>
<dbReference type="GO" id="GO:0016787">
    <property type="term" value="F:hydrolase activity"/>
    <property type="evidence" value="ECO:0007669"/>
    <property type="project" value="UniProtKB-KW"/>
</dbReference>
<evidence type="ECO:0000256" key="1">
    <source>
        <dbReference type="ARBA" id="ARBA00022679"/>
    </source>
</evidence>
<dbReference type="Gene3D" id="3.30.420.10">
    <property type="entry name" value="Ribonuclease H-like superfamily/Ribonuclease H"/>
    <property type="match status" value="1"/>
</dbReference>
<dbReference type="RefSeq" id="XP_003741771.1">
    <property type="nucleotide sequence ID" value="XM_003741723.1"/>
</dbReference>
<dbReference type="InterPro" id="IPR043502">
    <property type="entry name" value="DNA/RNA_pol_sf"/>
</dbReference>
<dbReference type="SUPFAM" id="SSF56672">
    <property type="entry name" value="DNA/RNA polymerases"/>
    <property type="match status" value="1"/>
</dbReference>
<gene>
    <name evidence="9" type="primary">LOC100906695</name>
</gene>
<evidence type="ECO:0000256" key="3">
    <source>
        <dbReference type="ARBA" id="ARBA00022722"/>
    </source>
</evidence>
<dbReference type="InterPro" id="IPR036397">
    <property type="entry name" value="RNaseH_sf"/>
</dbReference>
<dbReference type="Pfam" id="PF17917">
    <property type="entry name" value="RT_RNaseH"/>
    <property type="match status" value="1"/>
</dbReference>
<name>A0AAJ6VXB1_9ACAR</name>
<accession>A0AAJ6VXB1</accession>
<dbReference type="PANTHER" id="PTHR37984:SF5">
    <property type="entry name" value="PROTEIN NYNRIN-LIKE"/>
    <property type="match status" value="1"/>
</dbReference>
<evidence type="ECO:0000256" key="2">
    <source>
        <dbReference type="ARBA" id="ARBA00022695"/>
    </source>
</evidence>
<organism evidence="8 9">
    <name type="scientific">Galendromus occidentalis</name>
    <name type="common">western predatory mite</name>
    <dbReference type="NCBI Taxonomy" id="34638"/>
    <lineage>
        <taxon>Eukaryota</taxon>
        <taxon>Metazoa</taxon>
        <taxon>Ecdysozoa</taxon>
        <taxon>Arthropoda</taxon>
        <taxon>Chelicerata</taxon>
        <taxon>Arachnida</taxon>
        <taxon>Acari</taxon>
        <taxon>Parasitiformes</taxon>
        <taxon>Mesostigmata</taxon>
        <taxon>Gamasina</taxon>
        <taxon>Phytoseioidea</taxon>
        <taxon>Phytoseiidae</taxon>
        <taxon>Typhlodrominae</taxon>
        <taxon>Galendromus</taxon>
    </lineage>
</organism>
<keyword evidence="5" id="KW-0378">Hydrolase</keyword>
<evidence type="ECO:0000313" key="9">
    <source>
        <dbReference type="RefSeq" id="XP_003741771.1"/>
    </source>
</evidence>
<evidence type="ECO:0000313" key="8">
    <source>
        <dbReference type="Proteomes" id="UP000694867"/>
    </source>
</evidence>
<dbReference type="InterPro" id="IPR001584">
    <property type="entry name" value="Integrase_cat-core"/>
</dbReference>
<proteinExistence type="predicted"/>
<dbReference type="GO" id="GO:0003964">
    <property type="term" value="F:RNA-directed DNA polymerase activity"/>
    <property type="evidence" value="ECO:0007669"/>
    <property type="project" value="UniProtKB-KW"/>
</dbReference>
<sequence length="344" mass="39144">MEKEAFALITAEERFEKFVWGRHFVLQTDHRPLLALSRTSNTNGLQERTAARLKRWALRLVGFDFEIDYVKTEDFGHADGLSRLISETRDANDDPDLDEVVANLELSVEAELETCLNALSTDQLRRRLVKETELDPILSEVIRRLTLGWKDADEKDPQLRPLYKAADSLCLTKNVLLLNVVVSFSKYVDAQWLPSLTAATLISYLRQLFRHFSPPNTIVSDIGAQFTSQEFAQFCSELNIVHLRCAPRMPISNGLAESMIRTLKSALDGAQRSLDSAIMAYNYAPKATINNNTPAKKFFGRDVKCPFDIYKPTEDSSPRTPYQHSLKRQYDTCCLAPLRLPYGY</sequence>
<keyword evidence="2" id="KW-0548">Nucleotidyltransferase</keyword>
<dbReference type="PROSITE" id="PS50994">
    <property type="entry name" value="INTEGRASE"/>
    <property type="match status" value="1"/>
</dbReference>
<evidence type="ECO:0000256" key="4">
    <source>
        <dbReference type="ARBA" id="ARBA00022759"/>
    </source>
</evidence>
<evidence type="ECO:0000259" key="7">
    <source>
        <dbReference type="PROSITE" id="PS50994"/>
    </source>
</evidence>
<dbReference type="Proteomes" id="UP000694867">
    <property type="component" value="Unplaced"/>
</dbReference>
<dbReference type="SUPFAM" id="SSF53098">
    <property type="entry name" value="Ribonuclease H-like"/>
    <property type="match status" value="1"/>
</dbReference>
<keyword evidence="4" id="KW-0255">Endonuclease</keyword>
<protein>
    <submittedName>
        <fullName evidence="9">Uncharacterized protein LOC100906695</fullName>
    </submittedName>
</protein>
<dbReference type="Pfam" id="PF00665">
    <property type="entry name" value="rve"/>
    <property type="match status" value="1"/>
</dbReference>
<dbReference type="GO" id="GO:0004519">
    <property type="term" value="F:endonuclease activity"/>
    <property type="evidence" value="ECO:0007669"/>
    <property type="project" value="UniProtKB-KW"/>
</dbReference>
<dbReference type="KEGG" id="goe:100906695"/>
<dbReference type="InterPro" id="IPR050951">
    <property type="entry name" value="Retrovirus_Pol_polyprotein"/>
</dbReference>
<keyword evidence="1" id="KW-0808">Transferase</keyword>
<evidence type="ECO:0000256" key="6">
    <source>
        <dbReference type="ARBA" id="ARBA00022918"/>
    </source>
</evidence>
<feature type="domain" description="Integrase catalytic" evidence="7">
    <location>
        <begin position="157"/>
        <end position="314"/>
    </location>
</feature>